<dbReference type="SUPFAM" id="SSF52499">
    <property type="entry name" value="Isochorismatase-like hydrolases"/>
    <property type="match status" value="1"/>
</dbReference>
<evidence type="ECO:0000256" key="1">
    <source>
        <dbReference type="ARBA" id="ARBA00006336"/>
    </source>
</evidence>
<keyword evidence="10" id="KW-1185">Reference proteome</keyword>
<evidence type="ECO:0000256" key="2">
    <source>
        <dbReference type="ARBA" id="ARBA00022642"/>
    </source>
</evidence>
<feature type="domain" description="Isochorismatase-like" evidence="8">
    <location>
        <begin position="3"/>
        <end position="176"/>
    </location>
</feature>
<evidence type="ECO:0000256" key="3">
    <source>
        <dbReference type="ARBA" id="ARBA00022723"/>
    </source>
</evidence>
<dbReference type="AlphaFoldDB" id="A0A4V1CER9"/>
<dbReference type="InterPro" id="IPR036380">
    <property type="entry name" value="Isochorismatase-like_sf"/>
</dbReference>
<dbReference type="GO" id="GO:0008936">
    <property type="term" value="F:nicotinamidase activity"/>
    <property type="evidence" value="ECO:0007669"/>
    <property type="project" value="UniProtKB-EC"/>
</dbReference>
<dbReference type="GO" id="GO:0019363">
    <property type="term" value="P:pyridine nucleotide biosynthetic process"/>
    <property type="evidence" value="ECO:0007669"/>
    <property type="project" value="UniProtKB-KW"/>
</dbReference>
<evidence type="ECO:0000256" key="5">
    <source>
        <dbReference type="ARBA" id="ARBA00037900"/>
    </source>
</evidence>
<comment type="similarity">
    <text evidence="1">Belongs to the isochorismatase family.</text>
</comment>
<dbReference type="OrthoDB" id="9791276at2"/>
<evidence type="ECO:0000259" key="8">
    <source>
        <dbReference type="Pfam" id="PF00857"/>
    </source>
</evidence>
<sequence>MRTALIIVDVQYDFCPGGSLATARGHEVAAKIGRLQASGRYAAQVTTQDWHIDPRGHFSEQPDFVDTWPVHCVAESPGAALHADLDESFIDERFYKGRYSAAYSGFEGSSASGQSLAAWLKAQGIEAVEVAGIATDYCVRATASDAALEGLHATLLSEYCSAVDESNNDKVFAELGGLGVKIA</sequence>
<gene>
    <name evidence="9" type="ORF">CENDO_09015</name>
</gene>
<comment type="pathway">
    <text evidence="5">Cofactor biosynthesis; nicotinate biosynthesis; nicotinate from nicotinamide: step 1/1.</text>
</comment>
<keyword evidence="4" id="KW-0378">Hydrolase</keyword>
<evidence type="ECO:0000256" key="7">
    <source>
        <dbReference type="ARBA" id="ARBA00043224"/>
    </source>
</evidence>
<dbReference type="Proteomes" id="UP000296352">
    <property type="component" value="Chromosome"/>
</dbReference>
<dbReference type="EMBL" id="CP039247">
    <property type="protein sequence ID" value="QCB29068.1"/>
    <property type="molecule type" value="Genomic_DNA"/>
</dbReference>
<keyword evidence="3" id="KW-0479">Metal-binding</keyword>
<protein>
    <recommendedName>
        <fullName evidence="6">nicotinamidase</fullName>
        <ecNumber evidence="6">3.5.1.19</ecNumber>
    </recommendedName>
    <alternativeName>
        <fullName evidence="7">Nicotinamide deamidase</fullName>
    </alternativeName>
</protein>
<evidence type="ECO:0000313" key="10">
    <source>
        <dbReference type="Proteomes" id="UP000296352"/>
    </source>
</evidence>
<name>A0A4V1CER9_9CORY</name>
<proteinExistence type="inferred from homology"/>
<evidence type="ECO:0000313" key="9">
    <source>
        <dbReference type="EMBL" id="QCB29068.1"/>
    </source>
</evidence>
<evidence type="ECO:0000256" key="6">
    <source>
        <dbReference type="ARBA" id="ARBA00039017"/>
    </source>
</evidence>
<dbReference type="InterPro" id="IPR052347">
    <property type="entry name" value="Isochorismatase_Nicotinamidase"/>
</dbReference>
<dbReference type="GO" id="GO:0046872">
    <property type="term" value="F:metal ion binding"/>
    <property type="evidence" value="ECO:0007669"/>
    <property type="project" value="UniProtKB-KW"/>
</dbReference>
<dbReference type="Pfam" id="PF00857">
    <property type="entry name" value="Isochorismatase"/>
    <property type="match status" value="1"/>
</dbReference>
<dbReference type="InterPro" id="IPR000868">
    <property type="entry name" value="Isochorismatase-like_dom"/>
</dbReference>
<reference evidence="9 10" key="1">
    <citation type="submission" date="2019-04" db="EMBL/GenBank/DDBJ databases">
        <title>Corynebacterium endometrii sp. nov., isolated from the uterus of a cow with endometritis.</title>
        <authorList>
            <person name="Ballas P."/>
            <person name="Ruckert C."/>
            <person name="Wagener K."/>
            <person name="Drillich M."/>
            <person name="Kaempfer P."/>
            <person name="Busse H.-J."/>
            <person name="Ehling-Schulz M."/>
        </authorList>
    </citation>
    <scope>NUCLEOTIDE SEQUENCE [LARGE SCALE GENOMIC DNA]</scope>
    <source>
        <strain evidence="9 10">LMM-1653</strain>
    </source>
</reference>
<organism evidence="9 10">
    <name type="scientific">Corynebacterium endometrii</name>
    <dbReference type="NCBI Taxonomy" id="2488819"/>
    <lineage>
        <taxon>Bacteria</taxon>
        <taxon>Bacillati</taxon>
        <taxon>Actinomycetota</taxon>
        <taxon>Actinomycetes</taxon>
        <taxon>Mycobacteriales</taxon>
        <taxon>Corynebacteriaceae</taxon>
        <taxon>Corynebacterium</taxon>
    </lineage>
</organism>
<dbReference type="EC" id="3.5.1.19" evidence="6"/>
<dbReference type="PANTHER" id="PTHR11080:SF2">
    <property type="entry name" value="LD05707P"/>
    <property type="match status" value="1"/>
</dbReference>
<dbReference type="Gene3D" id="3.40.50.850">
    <property type="entry name" value="Isochorismatase-like"/>
    <property type="match status" value="1"/>
</dbReference>
<dbReference type="RefSeq" id="WP_136141714.1">
    <property type="nucleotide sequence ID" value="NZ_CP039247.1"/>
</dbReference>
<keyword evidence="2" id="KW-0662">Pyridine nucleotide biosynthesis</keyword>
<dbReference type="PANTHER" id="PTHR11080">
    <property type="entry name" value="PYRAZINAMIDASE/NICOTINAMIDASE"/>
    <property type="match status" value="1"/>
</dbReference>
<dbReference type="KEGG" id="cee:CENDO_09015"/>
<accession>A0A4V1CER9</accession>
<evidence type="ECO:0000256" key="4">
    <source>
        <dbReference type="ARBA" id="ARBA00022801"/>
    </source>
</evidence>